<dbReference type="InterPro" id="IPR027417">
    <property type="entry name" value="P-loop_NTPase"/>
</dbReference>
<dbReference type="GO" id="GO:0005524">
    <property type="term" value="F:ATP binding"/>
    <property type="evidence" value="ECO:0007669"/>
    <property type="project" value="UniProtKB-KW"/>
</dbReference>
<dbReference type="SUPFAM" id="SSF52540">
    <property type="entry name" value="P-loop containing nucleoside triphosphate hydrolases"/>
    <property type="match status" value="1"/>
</dbReference>
<evidence type="ECO:0000313" key="11">
    <source>
        <dbReference type="Proteomes" id="UP000002630"/>
    </source>
</evidence>
<dbReference type="PROSITE" id="PS50893">
    <property type="entry name" value="ABC_TRANSPORTER_2"/>
    <property type="match status" value="1"/>
</dbReference>
<evidence type="ECO:0000256" key="1">
    <source>
        <dbReference type="ARBA" id="ARBA00004141"/>
    </source>
</evidence>
<feature type="transmembrane region" description="Helical" evidence="8">
    <location>
        <begin position="357"/>
        <end position="377"/>
    </location>
</feature>
<dbReference type="InterPro" id="IPR050352">
    <property type="entry name" value="ABCG_transporters"/>
</dbReference>
<dbReference type="Gene3D" id="3.40.50.300">
    <property type="entry name" value="P-loop containing nucleotide triphosphate hydrolases"/>
    <property type="match status" value="1"/>
</dbReference>
<proteinExistence type="predicted"/>
<evidence type="ECO:0000313" key="10">
    <source>
        <dbReference type="EMBL" id="CBJ48854.1"/>
    </source>
</evidence>
<feature type="transmembrane region" description="Helical" evidence="8">
    <location>
        <begin position="434"/>
        <end position="458"/>
    </location>
</feature>
<dbReference type="EMBL" id="FN649739">
    <property type="protein sequence ID" value="CBJ48854.1"/>
    <property type="molecule type" value="Genomic_DNA"/>
</dbReference>
<feature type="transmembrane region" description="Helical" evidence="8">
    <location>
        <begin position="327"/>
        <end position="345"/>
    </location>
</feature>
<keyword evidence="11" id="KW-1185">Reference proteome</keyword>
<evidence type="ECO:0000256" key="3">
    <source>
        <dbReference type="ARBA" id="ARBA00022692"/>
    </source>
</evidence>
<keyword evidence="2" id="KW-0813">Transport</keyword>
<evidence type="ECO:0000259" key="9">
    <source>
        <dbReference type="PROSITE" id="PS50893"/>
    </source>
</evidence>
<dbReference type="GO" id="GO:0005886">
    <property type="term" value="C:plasma membrane"/>
    <property type="evidence" value="ECO:0007669"/>
    <property type="project" value="TreeGrafter"/>
</dbReference>
<dbReference type="Pfam" id="PF00005">
    <property type="entry name" value="ABC_tran"/>
    <property type="match status" value="1"/>
</dbReference>
<dbReference type="InterPro" id="IPR003593">
    <property type="entry name" value="AAA+_ATPase"/>
</dbReference>
<comment type="subcellular location">
    <subcellularLocation>
        <location evidence="1">Membrane</location>
        <topology evidence="1">Multi-pass membrane protein</topology>
    </subcellularLocation>
</comment>
<evidence type="ECO:0000256" key="2">
    <source>
        <dbReference type="ARBA" id="ARBA00022448"/>
    </source>
</evidence>
<dbReference type="eggNOG" id="KOG0061">
    <property type="taxonomic scope" value="Eukaryota"/>
</dbReference>
<dbReference type="InParanoid" id="D7G2Z7"/>
<feature type="domain" description="ABC transporter" evidence="9">
    <location>
        <begin position="1"/>
        <end position="213"/>
    </location>
</feature>
<dbReference type="Pfam" id="PF01061">
    <property type="entry name" value="ABC2_membrane"/>
    <property type="match status" value="1"/>
</dbReference>
<dbReference type="GO" id="GO:0140359">
    <property type="term" value="F:ABC-type transporter activity"/>
    <property type="evidence" value="ECO:0007669"/>
    <property type="project" value="InterPro"/>
</dbReference>
<keyword evidence="5" id="KW-0067">ATP-binding</keyword>
<keyword evidence="4" id="KW-0547">Nucleotide-binding</keyword>
<dbReference type="OMA" id="DYIIMIT"/>
<dbReference type="PROSITE" id="PS00211">
    <property type="entry name" value="ABC_TRANSPORTER_1"/>
    <property type="match status" value="1"/>
</dbReference>
<feature type="transmembrane region" description="Helical" evidence="8">
    <location>
        <begin position="407"/>
        <end position="427"/>
    </location>
</feature>
<dbReference type="EMBL" id="FN648696">
    <property type="protein sequence ID" value="CBJ48854.1"/>
    <property type="molecule type" value="Genomic_DNA"/>
</dbReference>
<feature type="transmembrane region" description="Helical" evidence="8">
    <location>
        <begin position="493"/>
        <end position="514"/>
    </location>
</feature>
<evidence type="ECO:0000256" key="4">
    <source>
        <dbReference type="ARBA" id="ARBA00022741"/>
    </source>
</evidence>
<dbReference type="GO" id="GO:0016887">
    <property type="term" value="F:ATP hydrolysis activity"/>
    <property type="evidence" value="ECO:0007669"/>
    <property type="project" value="InterPro"/>
</dbReference>
<sequence>MLAIMGPSGAGKTSLLNCLSLRNQSYSGTVLHNGKPPDMDMVGITTAFVQQEDLFIPTLTPREHLRFHANMRMSRTLSPEQKMQAVETALEGLGLGKCANTPIGGQGSTIRGISGGEKKRLSFATEVLGDAPVIFVDEPTSGLDSFMAEAVVTKLRALAESGRTIVATIHQPSSHVFSLFSHLHLLAEGKTIYCGPLDRANAHFEAIGHPCPNFYNPADHYIKVMSRDPSSFDESERRITAAADGYRQSAAYTQTEANLPTAVVTAARQEVKSGDREDDGATSARAAVVKPASHKVYQATWWRQAVEVYKRTIIMYRREPVLTKARLGQTVVVAVLVGLIFLQLGNSQRDVQSTMGVLFFVAINQGILGTIGVLQVFPNEMPVFLREHDSGAYRVSSYFFGRTLAEIPIQVVFPTVFSVIIYLLCGFPLEAKPFLLFIVYIVLTSNSAISLGYVVSAFAKSVDVALAVGPMILMPFIIFGGLLINLSEIPVYFMWYSIFSFIQYGYKAISIVIWESKESLDCPPEPEPCVFPTGQDVLDYLEFEGGNRELWLNFVYLVALMVGFRILAFFALLYRSRPTGERAY</sequence>
<organism evidence="10 11">
    <name type="scientific">Ectocarpus siliculosus</name>
    <name type="common">Brown alga</name>
    <name type="synonym">Conferva siliculosa</name>
    <dbReference type="NCBI Taxonomy" id="2880"/>
    <lineage>
        <taxon>Eukaryota</taxon>
        <taxon>Sar</taxon>
        <taxon>Stramenopiles</taxon>
        <taxon>Ochrophyta</taxon>
        <taxon>PX clade</taxon>
        <taxon>Phaeophyceae</taxon>
        <taxon>Ectocarpales</taxon>
        <taxon>Ectocarpaceae</taxon>
        <taxon>Ectocarpus</taxon>
    </lineage>
</organism>
<evidence type="ECO:0000256" key="8">
    <source>
        <dbReference type="SAM" id="Phobius"/>
    </source>
</evidence>
<dbReference type="InterPro" id="IPR003439">
    <property type="entry name" value="ABC_transporter-like_ATP-bd"/>
</dbReference>
<dbReference type="InterPro" id="IPR017871">
    <property type="entry name" value="ABC_transporter-like_CS"/>
</dbReference>
<keyword evidence="6 8" id="KW-1133">Transmembrane helix</keyword>
<evidence type="ECO:0000256" key="7">
    <source>
        <dbReference type="ARBA" id="ARBA00023136"/>
    </source>
</evidence>
<accession>D7G2Z7</accession>
<dbReference type="SMART" id="SM00382">
    <property type="entry name" value="AAA"/>
    <property type="match status" value="1"/>
</dbReference>
<keyword evidence="3 8" id="KW-0812">Transmembrane</keyword>
<evidence type="ECO:0000256" key="6">
    <source>
        <dbReference type="ARBA" id="ARBA00022989"/>
    </source>
</evidence>
<gene>
    <name evidence="10" type="ORF">Esi_0049_0111</name>
</gene>
<dbReference type="PANTHER" id="PTHR48041:SF139">
    <property type="entry name" value="PROTEIN SCARLET"/>
    <property type="match status" value="1"/>
</dbReference>
<name>D7G2Z7_ECTSI</name>
<evidence type="ECO:0000256" key="5">
    <source>
        <dbReference type="ARBA" id="ARBA00022840"/>
    </source>
</evidence>
<feature type="transmembrane region" description="Helical" evidence="8">
    <location>
        <begin position="550"/>
        <end position="574"/>
    </location>
</feature>
<keyword evidence="7 8" id="KW-0472">Membrane</keyword>
<dbReference type="AlphaFoldDB" id="D7G2Z7"/>
<dbReference type="Proteomes" id="UP000002630">
    <property type="component" value="Linkage Group LG14"/>
</dbReference>
<reference evidence="10 11" key="1">
    <citation type="journal article" date="2010" name="Nature">
        <title>The Ectocarpus genome and the independent evolution of multicellularity in brown algae.</title>
        <authorList>
            <person name="Cock J.M."/>
            <person name="Sterck L."/>
            <person name="Rouze P."/>
            <person name="Scornet D."/>
            <person name="Allen A.E."/>
            <person name="Amoutzias G."/>
            <person name="Anthouard V."/>
            <person name="Artiguenave F."/>
            <person name="Aury J.M."/>
            <person name="Badger J.H."/>
            <person name="Beszteri B."/>
            <person name="Billiau K."/>
            <person name="Bonnet E."/>
            <person name="Bothwell J.H."/>
            <person name="Bowler C."/>
            <person name="Boyen C."/>
            <person name="Brownlee C."/>
            <person name="Carrano C.J."/>
            <person name="Charrier B."/>
            <person name="Cho G.Y."/>
            <person name="Coelho S.M."/>
            <person name="Collen J."/>
            <person name="Corre E."/>
            <person name="Da Silva C."/>
            <person name="Delage L."/>
            <person name="Delaroque N."/>
            <person name="Dittami S.M."/>
            <person name="Doulbeau S."/>
            <person name="Elias M."/>
            <person name="Farnham G."/>
            <person name="Gachon C.M."/>
            <person name="Gschloessl B."/>
            <person name="Heesch S."/>
            <person name="Jabbari K."/>
            <person name="Jubin C."/>
            <person name="Kawai H."/>
            <person name="Kimura K."/>
            <person name="Kloareg B."/>
            <person name="Kupper F.C."/>
            <person name="Lang D."/>
            <person name="Le Bail A."/>
            <person name="Leblanc C."/>
            <person name="Lerouge P."/>
            <person name="Lohr M."/>
            <person name="Lopez P.J."/>
            <person name="Martens C."/>
            <person name="Maumus F."/>
            <person name="Michel G."/>
            <person name="Miranda-Saavedra D."/>
            <person name="Morales J."/>
            <person name="Moreau H."/>
            <person name="Motomura T."/>
            <person name="Nagasato C."/>
            <person name="Napoli C.A."/>
            <person name="Nelson D.R."/>
            <person name="Nyvall-Collen P."/>
            <person name="Peters A.F."/>
            <person name="Pommier C."/>
            <person name="Potin P."/>
            <person name="Poulain J."/>
            <person name="Quesneville H."/>
            <person name="Read B."/>
            <person name="Rensing S.A."/>
            <person name="Ritter A."/>
            <person name="Rousvoal S."/>
            <person name="Samanta M."/>
            <person name="Samson G."/>
            <person name="Schroeder D.C."/>
            <person name="Segurens B."/>
            <person name="Strittmatter M."/>
            <person name="Tonon T."/>
            <person name="Tregear J.W."/>
            <person name="Valentin K."/>
            <person name="von Dassow P."/>
            <person name="Yamagishi T."/>
            <person name="Van de Peer Y."/>
            <person name="Wincker P."/>
        </authorList>
    </citation>
    <scope>NUCLEOTIDE SEQUENCE [LARGE SCALE GENOMIC DNA]</scope>
    <source>
        <strain evidence="11">Ec32 / CCAP1310/4</strain>
    </source>
</reference>
<dbReference type="STRING" id="2880.D7G2Z7"/>
<feature type="transmembrane region" description="Helical" evidence="8">
    <location>
        <begin position="464"/>
        <end position="486"/>
    </location>
</feature>
<protein>
    <submittedName>
        <fullName evidence="10">ABC transmembrane transporter</fullName>
    </submittedName>
</protein>
<dbReference type="InterPro" id="IPR013525">
    <property type="entry name" value="ABC2_TM"/>
</dbReference>
<dbReference type="PANTHER" id="PTHR48041">
    <property type="entry name" value="ABC TRANSPORTER G FAMILY MEMBER 28"/>
    <property type="match status" value="1"/>
</dbReference>
<dbReference type="OrthoDB" id="66620at2759"/>